<protein>
    <submittedName>
        <fullName evidence="3">Uncharacterized protein</fullName>
    </submittedName>
</protein>
<organism evidence="3 4">
    <name type="scientific">Nocardia speluncae</name>
    <dbReference type="NCBI Taxonomy" id="419477"/>
    <lineage>
        <taxon>Bacteria</taxon>
        <taxon>Bacillati</taxon>
        <taxon>Actinomycetota</taxon>
        <taxon>Actinomycetes</taxon>
        <taxon>Mycobacteriales</taxon>
        <taxon>Nocardiaceae</taxon>
        <taxon>Nocardia</taxon>
    </lineage>
</organism>
<keyword evidence="4" id="KW-1185">Reference proteome</keyword>
<evidence type="ECO:0000313" key="3">
    <source>
        <dbReference type="EMBL" id="NKY37596.1"/>
    </source>
</evidence>
<keyword evidence="2" id="KW-1133">Transmembrane helix</keyword>
<proteinExistence type="predicted"/>
<evidence type="ECO:0000313" key="4">
    <source>
        <dbReference type="Proteomes" id="UP000565715"/>
    </source>
</evidence>
<feature type="compositionally biased region" description="Low complexity" evidence="1">
    <location>
        <begin position="204"/>
        <end position="226"/>
    </location>
</feature>
<feature type="region of interest" description="Disordered" evidence="1">
    <location>
        <begin position="203"/>
        <end position="236"/>
    </location>
</feature>
<feature type="region of interest" description="Disordered" evidence="1">
    <location>
        <begin position="257"/>
        <end position="294"/>
    </location>
</feature>
<sequence>MATGVGLHIAEYACTAAVVGDDGDPHFIIREPILHMSDDGDAELGGVTTPPGYTHTITGFVSAVADPAGVTVDDGEAYRGEDLLATAMFCLINLTADYLNGPAEFYATHPGGWPAAQVFALRGALDYLGLKSVALIGEDELPPRPGGHSADEIGRYFAESAGRAALAVVLETPAGATPPDPGTAENSFLDTVVMPKLGDTPAKAYSAVDPDPAYPAATADPYAEADPQADPEATYGGPSLGVLAAGLGVTSAAAGALPAADPGTPEASAQTSGPATTPPKGSARTPAPAEPKGSRRTAALIAVAALAGLLIGALGVTAFLRPGAAEPGPAPVTSPVTDTPALPPPMPPQPVAPPPAEPTYIPEPTFEPEPVETTEPAVTTPPPVTTTGQSEPPPVTSVPGTTEPSGPTLTEPTTSNTETTTTRARPGYEFFPFPMPFRSEDPDLPDTGSQEGRRQEAR</sequence>
<feature type="region of interest" description="Disordered" evidence="1">
    <location>
        <begin position="326"/>
        <end position="458"/>
    </location>
</feature>
<evidence type="ECO:0000256" key="1">
    <source>
        <dbReference type="SAM" id="MobiDB-lite"/>
    </source>
</evidence>
<keyword evidence="2" id="KW-0812">Transmembrane</keyword>
<feature type="transmembrane region" description="Helical" evidence="2">
    <location>
        <begin position="298"/>
        <end position="320"/>
    </location>
</feature>
<dbReference type="RefSeq" id="WP_068049599.1">
    <property type="nucleotide sequence ID" value="NZ_JAAXOO010000009.1"/>
</dbReference>
<feature type="compositionally biased region" description="Pro residues" evidence="1">
    <location>
        <begin position="341"/>
        <end position="357"/>
    </location>
</feature>
<dbReference type="AlphaFoldDB" id="A0A846XS70"/>
<keyword evidence="2" id="KW-0472">Membrane</keyword>
<comment type="caution">
    <text evidence="3">The sequence shown here is derived from an EMBL/GenBank/DDBJ whole genome shotgun (WGS) entry which is preliminary data.</text>
</comment>
<feature type="compositionally biased region" description="Low complexity" evidence="1">
    <location>
        <begin position="407"/>
        <end position="422"/>
    </location>
</feature>
<reference evidence="3 4" key="1">
    <citation type="submission" date="2020-04" db="EMBL/GenBank/DDBJ databases">
        <title>MicrobeNet Type strains.</title>
        <authorList>
            <person name="Nicholson A.C."/>
        </authorList>
    </citation>
    <scope>NUCLEOTIDE SEQUENCE [LARGE SCALE GENOMIC DNA]</scope>
    <source>
        <strain evidence="3 4">DSM 45078</strain>
    </source>
</reference>
<name>A0A846XS70_9NOCA</name>
<accession>A0A846XS70</accession>
<dbReference type="Proteomes" id="UP000565715">
    <property type="component" value="Unassembled WGS sequence"/>
</dbReference>
<gene>
    <name evidence="3" type="ORF">HGA13_31690</name>
</gene>
<dbReference type="PRINTS" id="PR01217">
    <property type="entry name" value="PRICHEXTENSN"/>
</dbReference>
<evidence type="ECO:0000256" key="2">
    <source>
        <dbReference type="SAM" id="Phobius"/>
    </source>
</evidence>
<dbReference type="EMBL" id="JAAXOO010000009">
    <property type="protein sequence ID" value="NKY37596.1"/>
    <property type="molecule type" value="Genomic_DNA"/>
</dbReference>